<feature type="transmembrane region" description="Helical" evidence="1">
    <location>
        <begin position="49"/>
        <end position="67"/>
    </location>
</feature>
<name>A0AA39QPY9_9AGAR</name>
<evidence type="ECO:0000256" key="1">
    <source>
        <dbReference type="SAM" id="Phobius"/>
    </source>
</evidence>
<proteinExistence type="predicted"/>
<keyword evidence="1" id="KW-0812">Transmembrane</keyword>
<feature type="transmembrane region" description="Helical" evidence="1">
    <location>
        <begin position="19"/>
        <end position="37"/>
    </location>
</feature>
<comment type="caution">
    <text evidence="2">The sequence shown here is derived from an EMBL/GenBank/DDBJ whole genome shotgun (WGS) entry which is preliminary data.</text>
</comment>
<organism evidence="2 3">
    <name type="scientific">Armillaria luteobubalina</name>
    <dbReference type="NCBI Taxonomy" id="153913"/>
    <lineage>
        <taxon>Eukaryota</taxon>
        <taxon>Fungi</taxon>
        <taxon>Dikarya</taxon>
        <taxon>Basidiomycota</taxon>
        <taxon>Agaricomycotina</taxon>
        <taxon>Agaricomycetes</taxon>
        <taxon>Agaricomycetidae</taxon>
        <taxon>Agaricales</taxon>
        <taxon>Marasmiineae</taxon>
        <taxon>Physalacriaceae</taxon>
        <taxon>Armillaria</taxon>
    </lineage>
</organism>
<sequence>MPVSCVGIISADSDLCLGIGGPLLFLAVSSCLLRRLLHCRSVYSANWRAYICFFSLYATLGSPRLVLHRLQ</sequence>
<keyword evidence="1" id="KW-0472">Membrane</keyword>
<dbReference type="EMBL" id="JAUEPU010000001">
    <property type="protein sequence ID" value="KAK0505970.1"/>
    <property type="molecule type" value="Genomic_DNA"/>
</dbReference>
<dbReference type="Proteomes" id="UP001175228">
    <property type="component" value="Unassembled WGS sequence"/>
</dbReference>
<protein>
    <submittedName>
        <fullName evidence="2">Uncharacterized protein</fullName>
    </submittedName>
</protein>
<keyword evidence="3" id="KW-1185">Reference proteome</keyword>
<accession>A0AA39QPY9</accession>
<evidence type="ECO:0000313" key="2">
    <source>
        <dbReference type="EMBL" id="KAK0505970.1"/>
    </source>
</evidence>
<gene>
    <name evidence="2" type="ORF">EDD18DRAFT_1121493</name>
</gene>
<keyword evidence="1" id="KW-1133">Transmembrane helix</keyword>
<dbReference type="AlphaFoldDB" id="A0AA39QPY9"/>
<evidence type="ECO:0000313" key="3">
    <source>
        <dbReference type="Proteomes" id="UP001175228"/>
    </source>
</evidence>
<reference evidence="2" key="1">
    <citation type="submission" date="2023-06" db="EMBL/GenBank/DDBJ databases">
        <authorList>
            <consortium name="Lawrence Berkeley National Laboratory"/>
            <person name="Ahrendt S."/>
            <person name="Sahu N."/>
            <person name="Indic B."/>
            <person name="Wong-Bajracharya J."/>
            <person name="Merenyi Z."/>
            <person name="Ke H.-M."/>
            <person name="Monk M."/>
            <person name="Kocsube S."/>
            <person name="Drula E."/>
            <person name="Lipzen A."/>
            <person name="Balint B."/>
            <person name="Henrissat B."/>
            <person name="Andreopoulos B."/>
            <person name="Martin F.M."/>
            <person name="Harder C.B."/>
            <person name="Rigling D."/>
            <person name="Ford K.L."/>
            <person name="Foster G.D."/>
            <person name="Pangilinan J."/>
            <person name="Papanicolaou A."/>
            <person name="Barry K."/>
            <person name="LaButti K."/>
            <person name="Viragh M."/>
            <person name="Koriabine M."/>
            <person name="Yan M."/>
            <person name="Riley R."/>
            <person name="Champramary S."/>
            <person name="Plett K.L."/>
            <person name="Tsai I.J."/>
            <person name="Slot J."/>
            <person name="Sipos G."/>
            <person name="Plett J."/>
            <person name="Nagy L.G."/>
            <person name="Grigoriev I.V."/>
        </authorList>
    </citation>
    <scope>NUCLEOTIDE SEQUENCE</scope>
    <source>
        <strain evidence="2">HWK02</strain>
    </source>
</reference>